<dbReference type="Proteomes" id="UP000624244">
    <property type="component" value="Unassembled WGS sequence"/>
</dbReference>
<comment type="caution">
    <text evidence="1">The sequence shown here is derived from an EMBL/GenBank/DDBJ whole genome shotgun (WGS) entry which is preliminary data.</text>
</comment>
<protein>
    <submittedName>
        <fullName evidence="1">Uncharacterized protein</fullName>
    </submittedName>
</protein>
<gene>
    <name evidence="1" type="ORF">GGP41_007567</name>
</gene>
<name>A0A8H6DQT3_COCSA</name>
<evidence type="ECO:0000313" key="2">
    <source>
        <dbReference type="Proteomes" id="UP000624244"/>
    </source>
</evidence>
<reference evidence="1" key="1">
    <citation type="submission" date="2019-11" db="EMBL/GenBank/DDBJ databases">
        <title>Bipolaris sorokiniana Genome sequencing.</title>
        <authorList>
            <person name="Wang H."/>
        </authorList>
    </citation>
    <scope>NUCLEOTIDE SEQUENCE</scope>
</reference>
<sequence>MLVSAIDSHVSTVVFLSIGAYLKEIWRYTGVVFSVSRREIEAQNAYRGSGQLGPMADGVGGYMGG</sequence>
<evidence type="ECO:0000313" key="1">
    <source>
        <dbReference type="EMBL" id="KAF5844592.1"/>
    </source>
</evidence>
<accession>A0A8H6DQT3</accession>
<organism evidence="1 2">
    <name type="scientific">Cochliobolus sativus</name>
    <name type="common">Common root rot and spot blotch fungus</name>
    <name type="synonym">Bipolaris sorokiniana</name>
    <dbReference type="NCBI Taxonomy" id="45130"/>
    <lineage>
        <taxon>Eukaryota</taxon>
        <taxon>Fungi</taxon>
        <taxon>Dikarya</taxon>
        <taxon>Ascomycota</taxon>
        <taxon>Pezizomycotina</taxon>
        <taxon>Dothideomycetes</taxon>
        <taxon>Pleosporomycetidae</taxon>
        <taxon>Pleosporales</taxon>
        <taxon>Pleosporineae</taxon>
        <taxon>Pleosporaceae</taxon>
        <taxon>Bipolaris</taxon>
    </lineage>
</organism>
<proteinExistence type="predicted"/>
<dbReference type="EMBL" id="WNKQ01000022">
    <property type="protein sequence ID" value="KAF5844592.1"/>
    <property type="molecule type" value="Genomic_DNA"/>
</dbReference>
<dbReference type="AlphaFoldDB" id="A0A8H6DQT3"/>